<evidence type="ECO:0000256" key="5">
    <source>
        <dbReference type="ARBA" id="ARBA00022840"/>
    </source>
</evidence>
<dbReference type="EC" id="2.7.4.25" evidence="1"/>
<dbReference type="EMBL" id="JADHEI010000033">
    <property type="protein sequence ID" value="MBF2735466.1"/>
    <property type="molecule type" value="Genomic_DNA"/>
</dbReference>
<dbReference type="GO" id="GO:0006139">
    <property type="term" value="P:nucleobase-containing compound metabolic process"/>
    <property type="evidence" value="ECO:0007669"/>
    <property type="project" value="InterPro"/>
</dbReference>
<feature type="domain" description="Cytidylate kinase" evidence="8">
    <location>
        <begin position="4"/>
        <end position="126"/>
    </location>
</feature>
<dbReference type="GO" id="GO:0036431">
    <property type="term" value="F:dCMP kinase activity"/>
    <property type="evidence" value="ECO:0007669"/>
    <property type="project" value="InterPro"/>
</dbReference>
<evidence type="ECO:0000259" key="8">
    <source>
        <dbReference type="Pfam" id="PF02224"/>
    </source>
</evidence>
<comment type="caution">
    <text evidence="9">The sequence shown here is derived from an EMBL/GenBank/DDBJ whole genome shotgun (WGS) entry which is preliminary data.</text>
</comment>
<keyword evidence="3" id="KW-0547">Nucleotide-binding</keyword>
<feature type="non-terminal residue" evidence="9">
    <location>
        <position position="1"/>
    </location>
</feature>
<evidence type="ECO:0000256" key="4">
    <source>
        <dbReference type="ARBA" id="ARBA00022777"/>
    </source>
</evidence>
<reference evidence="9" key="1">
    <citation type="submission" date="2020-10" db="EMBL/GenBank/DDBJ databases">
        <title>An improved Amphimedon queenslandica hologenome assembly reveals how three proteobacterial symbionts can extend the metabolic phenotypic of their marine sponge host.</title>
        <authorList>
            <person name="Degnan B."/>
            <person name="Degnan S."/>
            <person name="Xiang X."/>
        </authorList>
    </citation>
    <scope>NUCLEOTIDE SEQUENCE</scope>
    <source>
        <strain evidence="9">AqS2</strain>
    </source>
</reference>
<dbReference type="GO" id="GO:0005524">
    <property type="term" value="F:ATP binding"/>
    <property type="evidence" value="ECO:0007669"/>
    <property type="project" value="UniProtKB-KW"/>
</dbReference>
<comment type="catalytic activity">
    <reaction evidence="6">
        <text>dCMP + ATP = dCDP + ADP</text>
        <dbReference type="Rhea" id="RHEA:25094"/>
        <dbReference type="ChEBI" id="CHEBI:30616"/>
        <dbReference type="ChEBI" id="CHEBI:57566"/>
        <dbReference type="ChEBI" id="CHEBI:58593"/>
        <dbReference type="ChEBI" id="CHEBI:456216"/>
        <dbReference type="EC" id="2.7.4.25"/>
    </reaction>
</comment>
<dbReference type="InterPro" id="IPR011994">
    <property type="entry name" value="Cytidylate_kinase_dom"/>
</dbReference>
<keyword evidence="10" id="KW-1185">Reference proteome</keyword>
<organism evidence="9 10">
    <name type="scientific">Candidatus Amphirhobacter heronislandensis</name>
    <dbReference type="NCBI Taxonomy" id="1732024"/>
    <lineage>
        <taxon>Bacteria</taxon>
        <taxon>Pseudomonadati</taxon>
        <taxon>Pseudomonadota</taxon>
        <taxon>Gammaproteobacteria</taxon>
        <taxon>Candidatus Tethybacterales</taxon>
        <taxon>Candidatus Tethybacteraceae</taxon>
        <taxon>Candidatus Amphirhobacter</taxon>
    </lineage>
</organism>
<keyword evidence="2" id="KW-0808">Transferase</keyword>
<keyword evidence="5" id="KW-0067">ATP-binding</keyword>
<evidence type="ECO:0000256" key="2">
    <source>
        <dbReference type="ARBA" id="ARBA00022679"/>
    </source>
</evidence>
<comment type="catalytic activity">
    <reaction evidence="7">
        <text>CMP + ATP = CDP + ADP</text>
        <dbReference type="Rhea" id="RHEA:11600"/>
        <dbReference type="ChEBI" id="CHEBI:30616"/>
        <dbReference type="ChEBI" id="CHEBI:58069"/>
        <dbReference type="ChEBI" id="CHEBI:60377"/>
        <dbReference type="ChEBI" id="CHEBI:456216"/>
        <dbReference type="EC" id="2.7.4.25"/>
    </reaction>
</comment>
<dbReference type="AlphaFoldDB" id="A0A930UGR3"/>
<gene>
    <name evidence="9" type="ORF">ISN26_05245</name>
</gene>
<sequence length="131" mass="14368">ATGASLVSQMPPVREALLACQRDFRTGRGLVADGRDMASTIFPDAVLAVYLDAAMEVRAERFRQRAASQGLPDAKIAAGLSQFKERSMRDERRRVAPVRPAAGAVVIATDELDQGQVTEKIIELYRQRTQP</sequence>
<evidence type="ECO:0000313" key="9">
    <source>
        <dbReference type="EMBL" id="MBF2735466.1"/>
    </source>
</evidence>
<evidence type="ECO:0000256" key="3">
    <source>
        <dbReference type="ARBA" id="ARBA00022741"/>
    </source>
</evidence>
<evidence type="ECO:0000256" key="1">
    <source>
        <dbReference type="ARBA" id="ARBA00012906"/>
    </source>
</evidence>
<name>A0A930UGR3_9GAMM</name>
<proteinExistence type="predicted"/>
<keyword evidence="4 9" id="KW-0418">Kinase</keyword>
<dbReference type="Gene3D" id="3.40.50.300">
    <property type="entry name" value="P-loop containing nucleotide triphosphate hydrolases"/>
    <property type="match status" value="1"/>
</dbReference>
<dbReference type="Proteomes" id="UP000604381">
    <property type="component" value="Unassembled WGS sequence"/>
</dbReference>
<dbReference type="CDD" id="cd02020">
    <property type="entry name" value="CMPK"/>
    <property type="match status" value="1"/>
</dbReference>
<evidence type="ECO:0000256" key="6">
    <source>
        <dbReference type="ARBA" id="ARBA00047615"/>
    </source>
</evidence>
<accession>A0A930UGR3</accession>
<dbReference type="SUPFAM" id="SSF52540">
    <property type="entry name" value="P-loop containing nucleoside triphosphate hydrolases"/>
    <property type="match status" value="1"/>
</dbReference>
<dbReference type="Pfam" id="PF02224">
    <property type="entry name" value="Cytidylate_kin"/>
    <property type="match status" value="1"/>
</dbReference>
<dbReference type="InterPro" id="IPR027417">
    <property type="entry name" value="P-loop_NTPase"/>
</dbReference>
<evidence type="ECO:0000313" key="10">
    <source>
        <dbReference type="Proteomes" id="UP000604381"/>
    </source>
</evidence>
<protein>
    <recommendedName>
        <fullName evidence="1">(d)CMP kinase</fullName>
        <ecNumber evidence="1">2.7.4.25</ecNumber>
    </recommendedName>
</protein>
<evidence type="ECO:0000256" key="7">
    <source>
        <dbReference type="ARBA" id="ARBA00048478"/>
    </source>
</evidence>